<dbReference type="GO" id="GO:0016052">
    <property type="term" value="P:carbohydrate catabolic process"/>
    <property type="evidence" value="ECO:0007669"/>
    <property type="project" value="InterPro"/>
</dbReference>
<gene>
    <name evidence="4" type="ORF">ENS31_02345</name>
</gene>
<dbReference type="AlphaFoldDB" id="A0A7V2ZI57"/>
<dbReference type="Gene3D" id="2.60.120.430">
    <property type="entry name" value="Galactose-binding lectin"/>
    <property type="match status" value="1"/>
</dbReference>
<dbReference type="EMBL" id="DSUJ01000008">
    <property type="protein sequence ID" value="HFI90351.1"/>
    <property type="molecule type" value="Genomic_DNA"/>
</dbReference>
<dbReference type="InterPro" id="IPR010502">
    <property type="entry name" value="Carb-bd_dom_fam9"/>
</dbReference>
<dbReference type="InterPro" id="IPR026444">
    <property type="entry name" value="Secre_tail"/>
</dbReference>
<feature type="chain" id="PRO_5031348496" evidence="1">
    <location>
        <begin position="20"/>
        <end position="824"/>
    </location>
</feature>
<comment type="caution">
    <text evidence="4">The sequence shown here is derived from an EMBL/GenBank/DDBJ whole genome shotgun (WGS) entry which is preliminary data.</text>
</comment>
<evidence type="ECO:0000256" key="1">
    <source>
        <dbReference type="SAM" id="SignalP"/>
    </source>
</evidence>
<dbReference type="Gene3D" id="2.60.40.4070">
    <property type="match status" value="1"/>
</dbReference>
<feature type="signal peptide" evidence="1">
    <location>
        <begin position="1"/>
        <end position="19"/>
    </location>
</feature>
<protein>
    <submittedName>
        <fullName evidence="4">T9SS type A sorting domain-containing protein</fullName>
    </submittedName>
</protein>
<name>A0A7V2ZI57_9BACT</name>
<sequence>MKKLLPLLLVILSFSFVHAQIIESFDSNLGQDSTIQFVTEGGASRIDYSLNTSDKMEGTGAGQFKFVIGSHHQWGSFAQVIKRLPEGQTWDWTINDSLAIWIKVLTPPVNPTLMVFRIHIADRPSPADPIEEYIYEHATILDNTSSWVEFKVPLRILSEDGSMTPNDSGFVIFPTSWGGGSYNNNHFDSDKIVGFNLAAVVSGWDPNANLPADSLEVMFDGFRRFGVKAIPAIVFNGVVFPSYVTTWAWGQSAIEVVEGAGPVQNSNAIKWTQGDEWGNGWTGWGCTIDPPFNLAGAWQTDSAKIKIKCPPGTGPLRIQYEGGPGKVGTVFQPIDDGQWHQYYFPLREMVYQDNTSGFDSSSVQVVGLMAEASGQAGRVVWVTDWWTGNPTFDVIAPNPPTGVSAFAGTYQNIVTWQDVPGETGEKYDIYYSKNPITNVTDPGVEVVKMGVAENLQLIEHLLFAPVTNQNVTYYYAVVCRDASGNASTVSQNSSAVTNLAKGVTTISLSAPANFNADGDLSEWAAITPFRMFPSDGTGHIVTNTTINGDNDLSVLSYVAVDNQYLYVAFDVNDDIVVKNTQPQSYMNDCPDIFLGLYNWHGVPHTTFRRGAEPDYHIRFAWNRVILDQTGGTDSLVGLGTDYYWEEKFPSGYIVEFRVKWVDLAAPGGDNVFVPVEGYRIPIDYSINDADATGEREGILTYSPFNEDQSWNNVSRWLYTWIGSLWEPNSVDDNILTADNYALAQNYPNPFNPSTKISYSIKESGFVSLKVYDVLGREVATLVNEDQNPGVYTVQFNGSELSSGIYLYRLETGSFTKVNKMMLLK</sequence>
<reference evidence="4" key="1">
    <citation type="journal article" date="2020" name="mSystems">
        <title>Genome- and Community-Level Interaction Insights into Carbon Utilization and Element Cycling Functions of Hydrothermarchaeota in Hydrothermal Sediment.</title>
        <authorList>
            <person name="Zhou Z."/>
            <person name="Liu Y."/>
            <person name="Xu W."/>
            <person name="Pan J."/>
            <person name="Luo Z.H."/>
            <person name="Li M."/>
        </authorList>
    </citation>
    <scope>NUCLEOTIDE SEQUENCE [LARGE SCALE GENOMIC DNA]</scope>
    <source>
        <strain evidence="4">SpSt-479</strain>
    </source>
</reference>
<dbReference type="Gene3D" id="2.60.40.1190">
    <property type="match status" value="1"/>
</dbReference>
<evidence type="ECO:0000259" key="3">
    <source>
        <dbReference type="Pfam" id="PF18962"/>
    </source>
</evidence>
<dbReference type="GO" id="GO:0004553">
    <property type="term" value="F:hydrolase activity, hydrolyzing O-glycosyl compounds"/>
    <property type="evidence" value="ECO:0007669"/>
    <property type="project" value="InterPro"/>
</dbReference>
<dbReference type="Pfam" id="PF18962">
    <property type="entry name" value="Por_Secre_tail"/>
    <property type="match status" value="1"/>
</dbReference>
<organism evidence="4">
    <name type="scientific">Ignavibacterium album</name>
    <dbReference type="NCBI Taxonomy" id="591197"/>
    <lineage>
        <taxon>Bacteria</taxon>
        <taxon>Pseudomonadati</taxon>
        <taxon>Ignavibacteriota</taxon>
        <taxon>Ignavibacteria</taxon>
        <taxon>Ignavibacteriales</taxon>
        <taxon>Ignavibacteriaceae</taxon>
        <taxon>Ignavibacterium</taxon>
    </lineage>
</organism>
<dbReference type="NCBIfam" id="TIGR04183">
    <property type="entry name" value="Por_Secre_tail"/>
    <property type="match status" value="1"/>
</dbReference>
<dbReference type="InterPro" id="IPR013783">
    <property type="entry name" value="Ig-like_fold"/>
</dbReference>
<evidence type="ECO:0000259" key="2">
    <source>
        <dbReference type="Pfam" id="PF06452"/>
    </source>
</evidence>
<feature type="domain" description="Carbohydrate-binding" evidence="2">
    <location>
        <begin position="545"/>
        <end position="716"/>
    </location>
</feature>
<keyword evidence="1" id="KW-0732">Signal</keyword>
<dbReference type="GO" id="GO:0030246">
    <property type="term" value="F:carbohydrate binding"/>
    <property type="evidence" value="ECO:0007669"/>
    <property type="project" value="InterPro"/>
</dbReference>
<dbReference type="SUPFAM" id="SSF49344">
    <property type="entry name" value="CBD9-like"/>
    <property type="match status" value="1"/>
</dbReference>
<evidence type="ECO:0000313" key="4">
    <source>
        <dbReference type="EMBL" id="HFI90351.1"/>
    </source>
</evidence>
<dbReference type="Pfam" id="PF06452">
    <property type="entry name" value="CBM9_1"/>
    <property type="match status" value="1"/>
</dbReference>
<accession>A0A7V2ZI57</accession>
<dbReference type="Gene3D" id="2.60.40.10">
    <property type="entry name" value="Immunoglobulins"/>
    <property type="match status" value="1"/>
</dbReference>
<proteinExistence type="predicted"/>
<feature type="domain" description="Secretion system C-terminal sorting" evidence="3">
    <location>
        <begin position="746"/>
        <end position="821"/>
    </location>
</feature>